<dbReference type="RefSeq" id="WP_377001441.1">
    <property type="nucleotide sequence ID" value="NZ_JBHSQE010000006.1"/>
</dbReference>
<accession>A0ABW1QEV5</accession>
<keyword evidence="2" id="KW-1185">Reference proteome</keyword>
<dbReference type="EMBL" id="JBHSQE010000006">
    <property type="protein sequence ID" value="MFC6146790.1"/>
    <property type="molecule type" value="Genomic_DNA"/>
</dbReference>
<sequence>MKMWELMWQNQTDIQKIPPPRLPYSLDSPELLSWLQEKYAFGIQLCLPVYSKWGKRLFWNDLALKNNHVLEVGKDFWDSIGIHTSAGRVAFSEFLQEPYHGTIDLMTWQSLRLNLAIPTDGILYSDELLTSDGSACPDIELTVPGNSFRFFRYACVGERLVEPCSSDLGVSVCWRRDEWLLFVDAGLSRAGLFFSDQEVFRSITKDDEIETYLLWSTKFRGS</sequence>
<protein>
    <submittedName>
        <fullName evidence="1">Uncharacterized protein</fullName>
    </submittedName>
</protein>
<comment type="caution">
    <text evidence="1">The sequence shown here is derived from an EMBL/GenBank/DDBJ whole genome shotgun (WGS) entry which is preliminary data.</text>
</comment>
<proteinExistence type="predicted"/>
<reference evidence="2" key="1">
    <citation type="journal article" date="2019" name="Int. J. Syst. Evol. Microbiol.">
        <title>The Global Catalogue of Microorganisms (GCM) 10K type strain sequencing project: providing services to taxonomists for standard genome sequencing and annotation.</title>
        <authorList>
            <consortium name="The Broad Institute Genomics Platform"/>
            <consortium name="The Broad Institute Genome Sequencing Center for Infectious Disease"/>
            <person name="Wu L."/>
            <person name="Ma J."/>
        </authorList>
    </citation>
    <scope>NUCLEOTIDE SEQUENCE [LARGE SCALE GENOMIC DNA]</scope>
    <source>
        <strain evidence="2">CCUG 51943</strain>
    </source>
</reference>
<gene>
    <name evidence="1" type="ORF">ACFPUZ_08225</name>
</gene>
<evidence type="ECO:0000313" key="1">
    <source>
        <dbReference type="EMBL" id="MFC6146790.1"/>
    </source>
</evidence>
<name>A0ABW1QEV5_9CORY</name>
<organism evidence="1 2">
    <name type="scientific">Corynebacterium nasicanis</name>
    <dbReference type="NCBI Taxonomy" id="1448267"/>
    <lineage>
        <taxon>Bacteria</taxon>
        <taxon>Bacillati</taxon>
        <taxon>Actinomycetota</taxon>
        <taxon>Actinomycetes</taxon>
        <taxon>Mycobacteriales</taxon>
        <taxon>Corynebacteriaceae</taxon>
        <taxon>Corynebacterium</taxon>
    </lineage>
</organism>
<dbReference type="Proteomes" id="UP001596244">
    <property type="component" value="Unassembled WGS sequence"/>
</dbReference>
<evidence type="ECO:0000313" key="2">
    <source>
        <dbReference type="Proteomes" id="UP001596244"/>
    </source>
</evidence>